<sequence>MIFRPAKIECDGNPLRVYNLRCNVKAISWNLALVNLTADLIKPIRNPIVHLQVLKKDYANQYKPFLIDVTFNICQVIERRNFLPYGVIMFKLLKRYSNINHTCPYSGRLFMQNGYLDHDLLPPFPQGFYLFSCEFFDTNSTTKDYLGTAKFYVEVMEMVKSKKRPKA</sequence>
<protein>
    <submittedName>
        <fullName evidence="2">Uncharacterized protein</fullName>
    </submittedName>
</protein>
<proteinExistence type="predicted"/>
<dbReference type="PANTHER" id="PTHR20898:SF0">
    <property type="entry name" value="DAEDALUS ON 3-RELATED"/>
    <property type="match status" value="1"/>
</dbReference>
<evidence type="ECO:0000313" key="1">
    <source>
        <dbReference type="Proteomes" id="UP001652661"/>
    </source>
</evidence>
<dbReference type="OrthoDB" id="7859583at2759"/>
<organism evidence="1 2">
    <name type="scientific">Drosophila kikkawai</name>
    <name type="common">Fruit fly</name>
    <dbReference type="NCBI Taxonomy" id="30033"/>
    <lineage>
        <taxon>Eukaryota</taxon>
        <taxon>Metazoa</taxon>
        <taxon>Ecdysozoa</taxon>
        <taxon>Arthropoda</taxon>
        <taxon>Hexapoda</taxon>
        <taxon>Insecta</taxon>
        <taxon>Pterygota</taxon>
        <taxon>Neoptera</taxon>
        <taxon>Endopterygota</taxon>
        <taxon>Diptera</taxon>
        <taxon>Brachycera</taxon>
        <taxon>Muscomorpha</taxon>
        <taxon>Ephydroidea</taxon>
        <taxon>Drosophilidae</taxon>
        <taxon>Drosophila</taxon>
        <taxon>Sophophora</taxon>
    </lineage>
</organism>
<dbReference type="SMART" id="SM00697">
    <property type="entry name" value="DM8"/>
    <property type="match status" value="1"/>
</dbReference>
<dbReference type="PANTHER" id="PTHR20898">
    <property type="entry name" value="DAEDALUS ON 3-RELATED-RELATED"/>
    <property type="match status" value="1"/>
</dbReference>
<dbReference type="Pfam" id="PF06477">
    <property type="entry name" value="DUF1091"/>
    <property type="match status" value="1"/>
</dbReference>
<keyword evidence="1" id="KW-1185">Reference proteome</keyword>
<dbReference type="Proteomes" id="UP001652661">
    <property type="component" value="Chromosome 2R"/>
</dbReference>
<gene>
    <name evidence="2" type="primary">LOC108077913</name>
</gene>
<accession>A0A6P4IVP8</accession>
<dbReference type="InterPro" id="IPR010512">
    <property type="entry name" value="DUF1091"/>
</dbReference>
<dbReference type="AlphaFoldDB" id="A0A6P4IVP8"/>
<reference evidence="1" key="1">
    <citation type="submission" date="2025-05" db="UniProtKB">
        <authorList>
            <consortium name="RefSeq"/>
        </authorList>
    </citation>
    <scope>NUCLEOTIDE SEQUENCE [LARGE SCALE GENOMIC DNA]</scope>
    <source>
        <strain evidence="1">14028-0561.14</strain>
    </source>
</reference>
<name>A0A6P4IVP8_DROKI</name>
<dbReference type="RefSeq" id="XP_017026941.1">
    <property type="nucleotide sequence ID" value="XM_017171452.1"/>
</dbReference>
<reference evidence="2" key="2">
    <citation type="submission" date="2025-08" db="UniProtKB">
        <authorList>
            <consortium name="RefSeq"/>
        </authorList>
    </citation>
    <scope>IDENTIFICATION</scope>
    <source>
        <strain evidence="2">14028-0561.14</strain>
        <tissue evidence="2">Whole fly</tissue>
    </source>
</reference>
<dbReference type="GeneID" id="108077913"/>
<evidence type="ECO:0000313" key="2">
    <source>
        <dbReference type="RefSeq" id="XP_017026941.1"/>
    </source>
</evidence>